<keyword evidence="2" id="KW-0472">Membrane</keyword>
<dbReference type="PANTHER" id="PTHR38001:SF1">
    <property type="entry name" value="PROTEIN CEBPZOS"/>
    <property type="match status" value="1"/>
</dbReference>
<keyword evidence="2" id="KW-1133">Transmembrane helix</keyword>
<protein>
    <recommendedName>
        <fullName evidence="5">CEBPZ opposite strand</fullName>
    </recommendedName>
</protein>
<evidence type="ECO:0000256" key="1">
    <source>
        <dbReference type="SAM" id="MobiDB-lite"/>
    </source>
</evidence>
<dbReference type="AlphaFoldDB" id="A0A3Q2GGE4"/>
<proteinExistence type="predicted"/>
<keyword evidence="4" id="KW-1185">Reference proteome</keyword>
<feature type="region of interest" description="Disordered" evidence="1">
    <location>
        <begin position="49"/>
        <end position="72"/>
    </location>
</feature>
<evidence type="ECO:0000313" key="3">
    <source>
        <dbReference type="Ensembl" id="ENSCVAP00000025275.1"/>
    </source>
</evidence>
<name>A0A3Q2GGE4_CYPVA</name>
<reference evidence="3" key="1">
    <citation type="submission" date="2025-08" db="UniProtKB">
        <authorList>
            <consortium name="Ensembl"/>
        </authorList>
    </citation>
    <scope>IDENTIFICATION</scope>
</reference>
<accession>A0A3Q2GGE4</accession>
<reference evidence="3" key="2">
    <citation type="submission" date="2025-09" db="UniProtKB">
        <authorList>
            <consortium name="Ensembl"/>
        </authorList>
    </citation>
    <scope>IDENTIFICATION</scope>
</reference>
<evidence type="ECO:0000313" key="4">
    <source>
        <dbReference type="Proteomes" id="UP000265020"/>
    </source>
</evidence>
<feature type="compositionally biased region" description="Basic and acidic residues" evidence="1">
    <location>
        <begin position="54"/>
        <end position="72"/>
    </location>
</feature>
<keyword evidence="2" id="KW-0812">Transmembrane</keyword>
<dbReference type="PANTHER" id="PTHR38001">
    <property type="entry name" value="PROTEIN CEBPZOS"/>
    <property type="match status" value="1"/>
</dbReference>
<feature type="transmembrane region" description="Helical" evidence="2">
    <location>
        <begin position="12"/>
        <end position="32"/>
    </location>
</feature>
<dbReference type="GeneTree" id="ENSGT00940000177839"/>
<evidence type="ECO:0008006" key="5">
    <source>
        <dbReference type="Google" id="ProtNLM"/>
    </source>
</evidence>
<organism evidence="3 4">
    <name type="scientific">Cyprinodon variegatus</name>
    <name type="common">Sheepshead minnow</name>
    <dbReference type="NCBI Taxonomy" id="28743"/>
    <lineage>
        <taxon>Eukaryota</taxon>
        <taxon>Metazoa</taxon>
        <taxon>Chordata</taxon>
        <taxon>Craniata</taxon>
        <taxon>Vertebrata</taxon>
        <taxon>Euteleostomi</taxon>
        <taxon>Actinopterygii</taxon>
        <taxon>Neopterygii</taxon>
        <taxon>Teleostei</taxon>
        <taxon>Neoteleostei</taxon>
        <taxon>Acanthomorphata</taxon>
        <taxon>Ovalentaria</taxon>
        <taxon>Atherinomorphae</taxon>
        <taxon>Cyprinodontiformes</taxon>
        <taxon>Cyprinodontidae</taxon>
        <taxon>Cyprinodon</taxon>
    </lineage>
</organism>
<evidence type="ECO:0000256" key="2">
    <source>
        <dbReference type="SAM" id="Phobius"/>
    </source>
</evidence>
<sequence>MPPKPLEPLARRLMKGVIVVELLGVLGAYALFHRMNNSREFRSTMNDKFPSVLEGKHGSERGSRTDRSGRWL</sequence>
<dbReference type="Ensembl" id="ENSCVAT00000002043.1">
    <property type="protein sequence ID" value="ENSCVAP00000025275.1"/>
    <property type="gene ID" value="ENSCVAG00000009957.1"/>
</dbReference>
<dbReference type="Proteomes" id="UP000265020">
    <property type="component" value="Unassembled WGS sequence"/>
</dbReference>
<dbReference type="InterPro" id="IPR037764">
    <property type="entry name" value="CEBPZOS"/>
</dbReference>